<dbReference type="AlphaFoldDB" id="A0A4Q0VQ45"/>
<dbReference type="GO" id="GO:0005886">
    <property type="term" value="C:plasma membrane"/>
    <property type="evidence" value="ECO:0007669"/>
    <property type="project" value="UniProtKB-SubCell"/>
</dbReference>
<sequence>MKTLSNGISIIEKSLAVVLMFSMAVIVTMAVFFRYFLNSPLSWAGEVSIFLLVWISFIGGSLGLKYKSQASVTILVEYVSLSVKRILLIIGHLLMLMFLIFILYYSYKWVLSPSVGFQKSSAILLPMWIPFSAVPIGLTFATVHLLANLLDILREGDAK</sequence>
<evidence type="ECO:0000256" key="6">
    <source>
        <dbReference type="ARBA" id="ARBA00022989"/>
    </source>
</evidence>
<keyword evidence="7 9" id="KW-0472">Membrane</keyword>
<evidence type="ECO:0000256" key="5">
    <source>
        <dbReference type="ARBA" id="ARBA00022692"/>
    </source>
</evidence>
<evidence type="ECO:0000256" key="2">
    <source>
        <dbReference type="ARBA" id="ARBA00022448"/>
    </source>
</evidence>
<keyword evidence="6 9" id="KW-1133">Transmembrane helix</keyword>
<keyword evidence="4" id="KW-0997">Cell inner membrane</keyword>
<dbReference type="PANTHER" id="PTHR35011">
    <property type="entry name" value="2,3-DIKETO-L-GULONATE TRAP TRANSPORTER SMALL PERMEASE PROTEIN YIAM"/>
    <property type="match status" value="1"/>
</dbReference>
<keyword evidence="5 9" id="KW-0812">Transmembrane</keyword>
<dbReference type="PANTHER" id="PTHR35011:SF2">
    <property type="entry name" value="2,3-DIKETO-L-GULONATE TRAP TRANSPORTER SMALL PERMEASE PROTEIN YIAM"/>
    <property type="match status" value="1"/>
</dbReference>
<feature type="transmembrane region" description="Helical" evidence="9">
    <location>
        <begin position="43"/>
        <end position="64"/>
    </location>
</feature>
<dbReference type="InterPro" id="IPR007387">
    <property type="entry name" value="TRAP_DctQ"/>
</dbReference>
<keyword evidence="12" id="KW-1185">Reference proteome</keyword>
<dbReference type="EMBL" id="QOUX01000046">
    <property type="protein sequence ID" value="RXI98299.1"/>
    <property type="molecule type" value="Genomic_DNA"/>
</dbReference>
<accession>A0A4Q0VQ45</accession>
<evidence type="ECO:0000256" key="3">
    <source>
        <dbReference type="ARBA" id="ARBA00022475"/>
    </source>
</evidence>
<dbReference type="RefSeq" id="WP_129079659.1">
    <property type="nucleotide sequence ID" value="NZ_QOUX01000046.1"/>
</dbReference>
<proteinExistence type="inferred from homology"/>
<dbReference type="Pfam" id="PF04290">
    <property type="entry name" value="DctQ"/>
    <property type="match status" value="1"/>
</dbReference>
<dbReference type="GO" id="GO:0015740">
    <property type="term" value="P:C4-dicarboxylate transport"/>
    <property type="evidence" value="ECO:0007669"/>
    <property type="project" value="TreeGrafter"/>
</dbReference>
<dbReference type="Proteomes" id="UP000290649">
    <property type="component" value="Unassembled WGS sequence"/>
</dbReference>
<keyword evidence="2" id="KW-0813">Transport</keyword>
<feature type="transmembrane region" description="Helical" evidence="9">
    <location>
        <begin position="85"/>
        <end position="107"/>
    </location>
</feature>
<evidence type="ECO:0000256" key="8">
    <source>
        <dbReference type="ARBA" id="ARBA00038436"/>
    </source>
</evidence>
<evidence type="ECO:0000256" key="4">
    <source>
        <dbReference type="ARBA" id="ARBA00022519"/>
    </source>
</evidence>
<evidence type="ECO:0000256" key="9">
    <source>
        <dbReference type="SAM" id="Phobius"/>
    </source>
</evidence>
<comment type="subcellular location">
    <subcellularLocation>
        <location evidence="1">Cell inner membrane</location>
        <topology evidence="1">Multi-pass membrane protein</topology>
    </subcellularLocation>
</comment>
<gene>
    <name evidence="11" type="ORF">DS745_18380</name>
</gene>
<comment type="caution">
    <text evidence="11">The sequence shown here is derived from an EMBL/GenBank/DDBJ whole genome shotgun (WGS) entry which is preliminary data.</text>
</comment>
<evidence type="ECO:0000259" key="10">
    <source>
        <dbReference type="Pfam" id="PF04290"/>
    </source>
</evidence>
<organism evidence="11 12">
    <name type="scientific">Anaerobacillus alkaliphilus</name>
    <dbReference type="NCBI Taxonomy" id="1548597"/>
    <lineage>
        <taxon>Bacteria</taxon>
        <taxon>Bacillati</taxon>
        <taxon>Bacillota</taxon>
        <taxon>Bacilli</taxon>
        <taxon>Bacillales</taxon>
        <taxon>Bacillaceae</taxon>
        <taxon>Anaerobacillus</taxon>
    </lineage>
</organism>
<feature type="transmembrane region" description="Helical" evidence="9">
    <location>
        <begin position="127"/>
        <end position="150"/>
    </location>
</feature>
<feature type="transmembrane region" description="Helical" evidence="9">
    <location>
        <begin position="15"/>
        <end position="37"/>
    </location>
</feature>
<keyword evidence="3" id="KW-1003">Cell membrane</keyword>
<name>A0A4Q0VQ45_9BACI</name>
<dbReference type="GO" id="GO:0022857">
    <property type="term" value="F:transmembrane transporter activity"/>
    <property type="evidence" value="ECO:0007669"/>
    <property type="project" value="TreeGrafter"/>
</dbReference>
<feature type="domain" description="Tripartite ATP-independent periplasmic transporters DctQ component" evidence="10">
    <location>
        <begin position="23"/>
        <end position="154"/>
    </location>
</feature>
<evidence type="ECO:0000256" key="7">
    <source>
        <dbReference type="ARBA" id="ARBA00023136"/>
    </source>
</evidence>
<evidence type="ECO:0000313" key="12">
    <source>
        <dbReference type="Proteomes" id="UP000290649"/>
    </source>
</evidence>
<evidence type="ECO:0000256" key="1">
    <source>
        <dbReference type="ARBA" id="ARBA00004429"/>
    </source>
</evidence>
<reference evidence="11 12" key="1">
    <citation type="journal article" date="2019" name="Int. J. Syst. Evol. Microbiol.">
        <title>Anaerobacillus alkaliphilus sp. nov., a novel alkaliphilic and moderately halophilic bacterium.</title>
        <authorList>
            <person name="Borsodi A.K."/>
            <person name="Aszalos J.M."/>
            <person name="Bihari P."/>
            <person name="Nagy I."/>
            <person name="Schumann P."/>
            <person name="Sproer C."/>
            <person name="Kovacs A.L."/>
            <person name="Boka K."/>
            <person name="Dobosy P."/>
            <person name="Ovari M."/>
            <person name="Szili-Kovacs T."/>
            <person name="Toth E."/>
        </authorList>
    </citation>
    <scope>NUCLEOTIDE SEQUENCE [LARGE SCALE GENOMIC DNA]</scope>
    <source>
        <strain evidence="11 12">B16-10</strain>
    </source>
</reference>
<protein>
    <submittedName>
        <fullName evidence="11">TRAP transporter small permease</fullName>
    </submittedName>
</protein>
<dbReference type="InterPro" id="IPR055348">
    <property type="entry name" value="DctQ"/>
</dbReference>
<dbReference type="OrthoDB" id="9815614at2"/>
<comment type="similarity">
    <text evidence="8">Belongs to the TRAP transporter small permease family.</text>
</comment>
<evidence type="ECO:0000313" key="11">
    <source>
        <dbReference type="EMBL" id="RXI98299.1"/>
    </source>
</evidence>